<dbReference type="Pfam" id="PF03087">
    <property type="entry name" value="BPS1"/>
    <property type="match status" value="3"/>
</dbReference>
<reference evidence="2 3" key="1">
    <citation type="submission" date="2019-01" db="EMBL/GenBank/DDBJ databases">
        <title>Sequencing of cultivated peanut Arachis hypogaea provides insights into genome evolution and oil improvement.</title>
        <authorList>
            <person name="Chen X."/>
        </authorList>
    </citation>
    <scope>NUCLEOTIDE SEQUENCE [LARGE SCALE GENOMIC DNA]</scope>
    <source>
        <strain evidence="3">cv. Fuhuasheng</strain>
        <tissue evidence="2">Leaves</tissue>
    </source>
</reference>
<dbReference type="AlphaFoldDB" id="A0A445A8K4"/>
<dbReference type="GO" id="GO:0048367">
    <property type="term" value="P:shoot system development"/>
    <property type="evidence" value="ECO:0007669"/>
    <property type="project" value="InterPro"/>
</dbReference>
<keyword evidence="3" id="KW-1185">Reference proteome</keyword>
<protein>
    <recommendedName>
        <fullName evidence="4">DUF241 domain protein</fullName>
    </recommendedName>
</protein>
<evidence type="ECO:0000256" key="1">
    <source>
        <dbReference type="SAM" id="MobiDB-lite"/>
    </source>
</evidence>
<dbReference type="InterPro" id="IPR004320">
    <property type="entry name" value="BPS1_pln"/>
</dbReference>
<dbReference type="EMBL" id="SDMP01000013">
    <property type="protein sequence ID" value="RYR22786.1"/>
    <property type="molecule type" value="Genomic_DNA"/>
</dbReference>
<evidence type="ECO:0000313" key="3">
    <source>
        <dbReference type="Proteomes" id="UP000289738"/>
    </source>
</evidence>
<dbReference type="STRING" id="3818.A0A445A8K4"/>
<name>A0A445A8K4_ARAHY</name>
<evidence type="ECO:0000313" key="2">
    <source>
        <dbReference type="EMBL" id="RYR22786.1"/>
    </source>
</evidence>
<feature type="region of interest" description="Disordered" evidence="1">
    <location>
        <begin position="768"/>
        <end position="787"/>
    </location>
</feature>
<sequence>MLRILKETGRSHSELTRIFVLAYYRPKGATKVKKVLDDLQFLFSSSSITKKMETSSKISIHTRCNSLPSAPHPLISQFQEHLQRLKDSEASTTSLSSSSISQKLIGLQDLHDYADKLLQLPTTQKALVQEWSGNLLEGSLRLLDICNMAQDCLMQTKENLHEIQSVMRRKGADTGFAVKGGKYLASRKNMKKAIHKALTNLKAMKTETFVSFSNMDNETFSMLSILKEAETVTLNLLESLLRFISASKRHSRWSILSKFMQPTRVTCDSEECDTNEFVKVDAALHQKPLSTENFLSNTENMEICIKDLEVQVECLSRKLIRTRMAAATPFSPTSHHQPRSKSLPTRPHPIILQCNQHLANLEASDASSPTSSLLRHKLTDLQTLHDCVEKLVLLPLTQEVLVQEHQEKWVDELLDGSLRLLDVCTAAKDALLHTKECAREVQSIIRRKRGGEMEVAAEVRKFLASRKVVKKAILKALSNLKITAKKGKFCPSNKDQQTVSLVSLLKDVQVNTLSTLESLLNFISGQTQSKSSNWSLVSKLMLNNAKKISCTQEGDQNEFSKVDAALQSFVLLTSKPDSISNLQNQLENLESVIQDFGEGLETLFKRFIKIRKMAAIGTNTKNSQHSRHNSLPNAPHPLVSQLEEHLQRLKTSEATISSSSVSHKLDGLKDLHDCANKLIQLPIEQKALAQECSNKQIDELLEGSLKLLDICSTAKDFLVQSKENMLEIQSVIRRKRGDGSNFTAACAEYLTSRKTMKKTMRKSLENLKTMKNDGKASSSSKDNNTSSMLTTFKEAEDVTLSSLECLLLLISGPRRSSKGSKWSVISKLMQPKRIACDSQESDMNEFEKVDADLHSLISHKPSSTDNFQINMENLEMCIQNLEIGIEHLSRKLIRNRVSLLNIFNH</sequence>
<proteinExistence type="predicted"/>
<comment type="caution">
    <text evidence="2">The sequence shown here is derived from an EMBL/GenBank/DDBJ whole genome shotgun (WGS) entry which is preliminary data.</text>
</comment>
<dbReference type="GO" id="GO:0048364">
    <property type="term" value="P:root development"/>
    <property type="evidence" value="ECO:0007669"/>
    <property type="project" value="InterPro"/>
</dbReference>
<dbReference type="PANTHER" id="PTHR33070:SF129">
    <property type="entry name" value="DUF241 DOMAIN PROTEIN"/>
    <property type="match status" value="1"/>
</dbReference>
<feature type="compositionally biased region" description="Low complexity" evidence="1">
    <location>
        <begin position="777"/>
        <end position="787"/>
    </location>
</feature>
<gene>
    <name evidence="2" type="ORF">Ahy_B03g068090</name>
</gene>
<organism evidence="2 3">
    <name type="scientific">Arachis hypogaea</name>
    <name type="common">Peanut</name>
    <dbReference type="NCBI Taxonomy" id="3818"/>
    <lineage>
        <taxon>Eukaryota</taxon>
        <taxon>Viridiplantae</taxon>
        <taxon>Streptophyta</taxon>
        <taxon>Embryophyta</taxon>
        <taxon>Tracheophyta</taxon>
        <taxon>Spermatophyta</taxon>
        <taxon>Magnoliopsida</taxon>
        <taxon>eudicotyledons</taxon>
        <taxon>Gunneridae</taxon>
        <taxon>Pentapetalae</taxon>
        <taxon>rosids</taxon>
        <taxon>fabids</taxon>
        <taxon>Fabales</taxon>
        <taxon>Fabaceae</taxon>
        <taxon>Papilionoideae</taxon>
        <taxon>50 kb inversion clade</taxon>
        <taxon>dalbergioids sensu lato</taxon>
        <taxon>Dalbergieae</taxon>
        <taxon>Pterocarpus clade</taxon>
        <taxon>Arachis</taxon>
    </lineage>
</organism>
<evidence type="ECO:0008006" key="4">
    <source>
        <dbReference type="Google" id="ProtNLM"/>
    </source>
</evidence>
<dbReference type="Proteomes" id="UP000289738">
    <property type="component" value="Chromosome B03"/>
</dbReference>
<accession>A0A445A8K4</accession>
<dbReference type="PANTHER" id="PTHR33070">
    <property type="entry name" value="OS06G0725500 PROTEIN"/>
    <property type="match status" value="1"/>
</dbReference>